<evidence type="ECO:0000313" key="7">
    <source>
        <dbReference type="EMBL" id="SCF24704.1"/>
    </source>
</evidence>
<protein>
    <submittedName>
        <fullName evidence="7">ABC-type branched-chain amino acid transport system, substrate-binding protein</fullName>
    </submittedName>
</protein>
<dbReference type="AlphaFoldDB" id="A0A1C4YVK5"/>
<keyword evidence="4" id="KW-0029">Amino-acid transport</keyword>
<evidence type="ECO:0000259" key="6">
    <source>
        <dbReference type="Pfam" id="PF13458"/>
    </source>
</evidence>
<reference evidence="8" key="1">
    <citation type="submission" date="2016-06" db="EMBL/GenBank/DDBJ databases">
        <authorList>
            <person name="Varghese N."/>
            <person name="Submissions Spin"/>
        </authorList>
    </citation>
    <scope>NUCLEOTIDE SEQUENCE [LARGE SCALE GENOMIC DNA]</scope>
    <source>
        <strain evidence="8">DSM 43909</strain>
    </source>
</reference>
<name>A0A1C4YVK5_MICVI</name>
<dbReference type="PANTHER" id="PTHR47235:SF1">
    <property type="entry name" value="BLR6548 PROTEIN"/>
    <property type="match status" value="1"/>
</dbReference>
<organism evidence="7 8">
    <name type="scientific">Micromonospora viridifaciens</name>
    <dbReference type="NCBI Taxonomy" id="1881"/>
    <lineage>
        <taxon>Bacteria</taxon>
        <taxon>Bacillati</taxon>
        <taxon>Actinomycetota</taxon>
        <taxon>Actinomycetes</taxon>
        <taxon>Micromonosporales</taxon>
        <taxon>Micromonosporaceae</taxon>
        <taxon>Micromonospora</taxon>
    </lineage>
</organism>
<sequence>MTLRFRAARTVVVIAAVATAASACSSKATSGTDAGSAPAGAVKTGVGVTADTIKVGVLTDLSGPIAPLGKNGLAGSQLFFEQQNAKGGVCGRKIDLVAYDNKYNVQNSVSLFPTVNAEVIGLTNFSGAADVLAVQQSIKKDKMVVLPSSYDSSLLSIPTAAIPGSPYDIETINGISYLVEQKKLAAGDTLAVIHYPTGIGQNVLSGARAAGKHFGVKVVEQEVAPSATDVTAQVNAARAAGAKVIVMGTAGNQTVAAASVVQATGYDATLLATNLISAAALATPAKDALLNKVVLTSNTLPLSSDNPAAKAFGEAWKAKFPDTPVTASAGAGYVFAQVFNAILEKACDNKDLTRDGLISALRGLTSVDSGGLQVDLDFSKAGQPASRSTNILKPDADAFDGVKLVQAGYSADFAKQYQPGS</sequence>
<dbReference type="PANTHER" id="PTHR47235">
    <property type="entry name" value="BLR6548 PROTEIN"/>
    <property type="match status" value="1"/>
</dbReference>
<keyword evidence="3 5" id="KW-0732">Signal</keyword>
<accession>A0A1C4YVK5</accession>
<feature type="domain" description="Leucine-binding protein" evidence="6">
    <location>
        <begin position="52"/>
        <end position="389"/>
    </location>
</feature>
<dbReference type="OrthoDB" id="26870at2"/>
<evidence type="ECO:0000256" key="4">
    <source>
        <dbReference type="ARBA" id="ARBA00022970"/>
    </source>
</evidence>
<dbReference type="InterPro" id="IPR000709">
    <property type="entry name" value="Leu_Ile_Val-bd"/>
</dbReference>
<dbReference type="InterPro" id="IPR028081">
    <property type="entry name" value="Leu-bd"/>
</dbReference>
<proteinExistence type="inferred from homology"/>
<keyword evidence="8" id="KW-1185">Reference proteome</keyword>
<dbReference type="PRINTS" id="PR00337">
    <property type="entry name" value="LEUILEVALBP"/>
</dbReference>
<dbReference type="EMBL" id="LT607411">
    <property type="protein sequence ID" value="SCF24704.1"/>
    <property type="molecule type" value="Genomic_DNA"/>
</dbReference>
<dbReference type="SUPFAM" id="SSF53822">
    <property type="entry name" value="Periplasmic binding protein-like I"/>
    <property type="match status" value="1"/>
</dbReference>
<dbReference type="Pfam" id="PF13458">
    <property type="entry name" value="Peripla_BP_6"/>
    <property type="match status" value="1"/>
</dbReference>
<feature type="signal peptide" evidence="5">
    <location>
        <begin position="1"/>
        <end position="23"/>
    </location>
</feature>
<feature type="chain" id="PRO_5008709555" evidence="5">
    <location>
        <begin position="24"/>
        <end position="421"/>
    </location>
</feature>
<dbReference type="Gene3D" id="3.40.50.2300">
    <property type="match status" value="2"/>
</dbReference>
<evidence type="ECO:0000256" key="2">
    <source>
        <dbReference type="ARBA" id="ARBA00022448"/>
    </source>
</evidence>
<dbReference type="InterPro" id="IPR028082">
    <property type="entry name" value="Peripla_BP_I"/>
</dbReference>
<evidence type="ECO:0000256" key="3">
    <source>
        <dbReference type="ARBA" id="ARBA00022729"/>
    </source>
</evidence>
<dbReference type="Proteomes" id="UP000198242">
    <property type="component" value="Chromosome I"/>
</dbReference>
<dbReference type="RefSeq" id="WP_089008201.1">
    <property type="nucleotide sequence ID" value="NZ_LT607411.1"/>
</dbReference>
<keyword evidence="2" id="KW-0813">Transport</keyword>
<gene>
    <name evidence="7" type="ORF">GA0074695_4751</name>
</gene>
<evidence type="ECO:0000256" key="5">
    <source>
        <dbReference type="SAM" id="SignalP"/>
    </source>
</evidence>
<evidence type="ECO:0000256" key="1">
    <source>
        <dbReference type="ARBA" id="ARBA00010062"/>
    </source>
</evidence>
<comment type="similarity">
    <text evidence="1">Belongs to the leucine-binding protein family.</text>
</comment>
<evidence type="ECO:0000313" key="8">
    <source>
        <dbReference type="Proteomes" id="UP000198242"/>
    </source>
</evidence>
<dbReference type="PROSITE" id="PS51257">
    <property type="entry name" value="PROKAR_LIPOPROTEIN"/>
    <property type="match status" value="1"/>
</dbReference>
<dbReference type="GO" id="GO:0006865">
    <property type="term" value="P:amino acid transport"/>
    <property type="evidence" value="ECO:0007669"/>
    <property type="project" value="UniProtKB-KW"/>
</dbReference>